<feature type="domain" description="DUF6993" evidence="1">
    <location>
        <begin position="75"/>
        <end position="164"/>
    </location>
</feature>
<dbReference type="Pfam" id="PF22504">
    <property type="entry name" value="DUF6993"/>
    <property type="match status" value="1"/>
</dbReference>
<reference evidence="2 3" key="1">
    <citation type="submission" date="2018-03" db="EMBL/GenBank/DDBJ databases">
        <title>Bacteriophage NCPPB3778 and a type I-E CRISPR drive the evolution of the US Biological Select Agent, Rathayibacter toxicus.</title>
        <authorList>
            <person name="Davis E.W.II."/>
            <person name="Tabima J.F."/>
            <person name="Weisberg A.J."/>
            <person name="Dantas Lopes L."/>
            <person name="Wiseman M.S."/>
            <person name="Wiseman M.S."/>
            <person name="Pupko T."/>
            <person name="Belcher M.S."/>
            <person name="Sechler A.J."/>
            <person name="Tancos M.A."/>
            <person name="Schroeder B.K."/>
            <person name="Murray T.D."/>
            <person name="Luster D.G."/>
            <person name="Schneider W.L."/>
            <person name="Rogers E."/>
            <person name="Andreote F.D."/>
            <person name="Grunwald N.J."/>
            <person name="Putnam M.L."/>
            <person name="Chang J.H."/>
        </authorList>
    </citation>
    <scope>NUCLEOTIDE SEQUENCE [LARGE SCALE GENOMIC DNA]</scope>
    <source>
        <strain evidence="2 3">DSM 15932</strain>
    </source>
</reference>
<dbReference type="PROSITE" id="PS51257">
    <property type="entry name" value="PROKAR_LIPOPROTEIN"/>
    <property type="match status" value="1"/>
</dbReference>
<accession>A0A3T0SXS3</accession>
<evidence type="ECO:0000313" key="2">
    <source>
        <dbReference type="EMBL" id="AZZ51104.1"/>
    </source>
</evidence>
<gene>
    <name evidence="2" type="ORF">C1I64_02975</name>
</gene>
<organism evidence="2 3">
    <name type="scientific">Rathayibacter festucae DSM 15932</name>
    <dbReference type="NCBI Taxonomy" id="1328866"/>
    <lineage>
        <taxon>Bacteria</taxon>
        <taxon>Bacillati</taxon>
        <taxon>Actinomycetota</taxon>
        <taxon>Actinomycetes</taxon>
        <taxon>Micrococcales</taxon>
        <taxon>Microbacteriaceae</taxon>
        <taxon>Rathayibacter</taxon>
    </lineage>
</organism>
<protein>
    <recommendedName>
        <fullName evidence="1">DUF6993 domain-containing protein</fullName>
    </recommendedName>
</protein>
<dbReference type="InterPro" id="IPR054262">
    <property type="entry name" value="DUF6993"/>
</dbReference>
<evidence type="ECO:0000313" key="3">
    <source>
        <dbReference type="Proteomes" id="UP000285317"/>
    </source>
</evidence>
<dbReference type="EMBL" id="CP028137">
    <property type="protein sequence ID" value="AZZ51104.1"/>
    <property type="molecule type" value="Genomic_DNA"/>
</dbReference>
<dbReference type="Proteomes" id="UP000285317">
    <property type="component" value="Chromosome"/>
</dbReference>
<dbReference type="KEGG" id="rfs:C1I64_02975"/>
<sequence length="169" mass="16927">MQMRSRERTQAPSRSGARAATVLAVVTAVLSGCALGLPPIDGSAPPSPAPSAVPSVDGPGPAVPLDLEEFDAINSATVASIGDPSGADLTRALIAGGVDRAGLEVTADITTADKRADAVFVAVRVGDSCLVGQYRHKASGEDGDRRYLGAVVAPLATGRCLIGDPAPGE</sequence>
<proteinExistence type="predicted"/>
<name>A0A3T0SXS3_9MICO</name>
<evidence type="ECO:0000259" key="1">
    <source>
        <dbReference type="Pfam" id="PF22504"/>
    </source>
</evidence>
<dbReference type="AlphaFoldDB" id="A0A3T0SXS3"/>